<dbReference type="RefSeq" id="WP_264990247.1">
    <property type="nucleotide sequence ID" value="NZ_BRZA01000008.1"/>
</dbReference>
<evidence type="ECO:0000313" key="2">
    <source>
        <dbReference type="Proteomes" id="UP001065593"/>
    </source>
</evidence>
<sequence>MKVSNVVKTAIKLAPIVIPIVKKVLDSKKGTTPNVTPPKK</sequence>
<evidence type="ECO:0008006" key="3">
    <source>
        <dbReference type="Google" id="ProtNLM"/>
    </source>
</evidence>
<gene>
    <name evidence="1" type="ORF">LYSBPC_34610</name>
</gene>
<evidence type="ECO:0000313" key="1">
    <source>
        <dbReference type="EMBL" id="GLC90334.1"/>
    </source>
</evidence>
<dbReference type="Proteomes" id="UP001065593">
    <property type="component" value="Unassembled WGS sequence"/>
</dbReference>
<keyword evidence="2" id="KW-1185">Reference proteome</keyword>
<accession>A0ABQ5NQN0</accession>
<proteinExistence type="predicted"/>
<reference evidence="1" key="1">
    <citation type="submission" date="2022-08" db="EMBL/GenBank/DDBJ databases">
        <title>Draft genome sequence of Lysinibacillus sp. strain KH24.</title>
        <authorList>
            <person name="Kanbe H."/>
            <person name="Itoh H."/>
        </authorList>
    </citation>
    <scope>NUCLEOTIDE SEQUENCE</scope>
    <source>
        <strain evidence="1">KH24</strain>
    </source>
</reference>
<protein>
    <recommendedName>
        <fullName evidence="3">Stage V sporulation protein SpoVM</fullName>
    </recommendedName>
</protein>
<name>A0ABQ5NQN0_9BACI</name>
<comment type="caution">
    <text evidence="1">The sequence shown here is derived from an EMBL/GenBank/DDBJ whole genome shotgun (WGS) entry which is preliminary data.</text>
</comment>
<dbReference type="EMBL" id="BRZA01000008">
    <property type="protein sequence ID" value="GLC90334.1"/>
    <property type="molecule type" value="Genomic_DNA"/>
</dbReference>
<organism evidence="1 2">
    <name type="scientific">Lysinibacillus piscis</name>
    <dbReference type="NCBI Taxonomy" id="2518931"/>
    <lineage>
        <taxon>Bacteria</taxon>
        <taxon>Bacillati</taxon>
        <taxon>Bacillota</taxon>
        <taxon>Bacilli</taxon>
        <taxon>Bacillales</taxon>
        <taxon>Bacillaceae</taxon>
        <taxon>Lysinibacillus</taxon>
    </lineage>
</organism>